<keyword evidence="3" id="KW-1185">Reference proteome</keyword>
<organism evidence="2 3">
    <name type="scientific">Thalassotalea marina</name>
    <dbReference type="NCBI Taxonomy" id="1673741"/>
    <lineage>
        <taxon>Bacteria</taxon>
        <taxon>Pseudomonadati</taxon>
        <taxon>Pseudomonadota</taxon>
        <taxon>Gammaproteobacteria</taxon>
        <taxon>Alteromonadales</taxon>
        <taxon>Colwelliaceae</taxon>
        <taxon>Thalassotalea</taxon>
    </lineage>
</organism>
<evidence type="ECO:0000256" key="1">
    <source>
        <dbReference type="SAM" id="Phobius"/>
    </source>
</evidence>
<accession>A0A919EM97</accession>
<keyword evidence="1" id="KW-0472">Membrane</keyword>
<feature type="transmembrane region" description="Helical" evidence="1">
    <location>
        <begin position="20"/>
        <end position="42"/>
    </location>
</feature>
<dbReference type="RefSeq" id="WP_189770732.1">
    <property type="nucleotide sequence ID" value="NZ_BNCK01000005.1"/>
</dbReference>
<dbReference type="Proteomes" id="UP000623842">
    <property type="component" value="Unassembled WGS sequence"/>
</dbReference>
<reference evidence="2" key="2">
    <citation type="submission" date="2020-09" db="EMBL/GenBank/DDBJ databases">
        <authorList>
            <person name="Sun Q."/>
            <person name="Kim S."/>
        </authorList>
    </citation>
    <scope>NUCLEOTIDE SEQUENCE</scope>
    <source>
        <strain evidence="2">KCTC 42731</strain>
    </source>
</reference>
<dbReference type="EMBL" id="BNCK01000005">
    <property type="protein sequence ID" value="GHF94541.1"/>
    <property type="molecule type" value="Genomic_DNA"/>
</dbReference>
<evidence type="ECO:0000313" key="3">
    <source>
        <dbReference type="Proteomes" id="UP000623842"/>
    </source>
</evidence>
<evidence type="ECO:0008006" key="4">
    <source>
        <dbReference type="Google" id="ProtNLM"/>
    </source>
</evidence>
<keyword evidence="1" id="KW-0812">Transmembrane</keyword>
<gene>
    <name evidence="2" type="ORF">GCM10017161_23490</name>
</gene>
<sequence length="255" mass="29525">MTKQDTKQQVKKNLARWRQWHRILGSIVGLQLFIWLITGLYFNLVPSEYLKGTSYLTRVKAPLTDVVDIKPFDSAKLLTRFPNTEKIELVMLANQAFVLLTHQQMRYSHQCQQQSLIKLGSSDKTDVNIELAKAIAMQSYSGAGEIIAATKMLAAHWEWGKECNDLWRVDFNDKLNTRVYIQANSGLVIGHKNRYTSISDWVFRLHFMDYLNRGSFNNIFSWSFAALALLLVVTGIHAIYQNWRLGRYKKHHSNT</sequence>
<name>A0A919EM97_9GAMM</name>
<evidence type="ECO:0000313" key="2">
    <source>
        <dbReference type="EMBL" id="GHF94541.1"/>
    </source>
</evidence>
<reference evidence="2" key="1">
    <citation type="journal article" date="2014" name="Int. J. Syst. Evol. Microbiol.">
        <title>Complete genome sequence of Corynebacterium casei LMG S-19264T (=DSM 44701T), isolated from a smear-ripened cheese.</title>
        <authorList>
            <consortium name="US DOE Joint Genome Institute (JGI-PGF)"/>
            <person name="Walter F."/>
            <person name="Albersmeier A."/>
            <person name="Kalinowski J."/>
            <person name="Ruckert C."/>
        </authorList>
    </citation>
    <scope>NUCLEOTIDE SEQUENCE</scope>
    <source>
        <strain evidence="2">KCTC 42731</strain>
    </source>
</reference>
<feature type="transmembrane region" description="Helical" evidence="1">
    <location>
        <begin position="219"/>
        <end position="240"/>
    </location>
</feature>
<comment type="caution">
    <text evidence="2">The sequence shown here is derived from an EMBL/GenBank/DDBJ whole genome shotgun (WGS) entry which is preliminary data.</text>
</comment>
<keyword evidence="1" id="KW-1133">Transmembrane helix</keyword>
<proteinExistence type="predicted"/>
<dbReference type="AlphaFoldDB" id="A0A919EM97"/>
<protein>
    <recommendedName>
        <fullName evidence="4">PepSY domain-containing protein</fullName>
    </recommendedName>
</protein>